<dbReference type="SMART" id="SM00473">
    <property type="entry name" value="PAN_AP"/>
    <property type="match status" value="12"/>
</dbReference>
<feature type="domain" description="Apple" evidence="3">
    <location>
        <begin position="888"/>
        <end position="975"/>
    </location>
</feature>
<evidence type="ECO:0000313" key="5">
    <source>
        <dbReference type="EMBL" id="GBM01558.1"/>
    </source>
</evidence>
<feature type="domain" description="Apple" evidence="3">
    <location>
        <begin position="759"/>
        <end position="841"/>
    </location>
</feature>
<feature type="domain" description="Apple" evidence="3">
    <location>
        <begin position="474"/>
        <end position="553"/>
    </location>
</feature>
<keyword evidence="6" id="KW-1185">Reference proteome</keyword>
<accession>A0A4Y2CCL8</accession>
<feature type="domain" description="Apple" evidence="3">
    <location>
        <begin position="285"/>
        <end position="372"/>
    </location>
</feature>
<keyword evidence="2" id="KW-1133">Transmembrane helix</keyword>
<feature type="domain" description="Apple" evidence="3">
    <location>
        <begin position="14"/>
        <end position="99"/>
    </location>
</feature>
<proteinExistence type="predicted"/>
<dbReference type="PROSITE" id="PS50948">
    <property type="entry name" value="PAN"/>
    <property type="match status" value="12"/>
</dbReference>
<evidence type="ECO:0000313" key="6">
    <source>
        <dbReference type="Proteomes" id="UP000499080"/>
    </source>
</evidence>
<evidence type="ECO:0000256" key="2">
    <source>
        <dbReference type="SAM" id="Phobius"/>
    </source>
</evidence>
<organism evidence="5 6">
    <name type="scientific">Araneus ventricosus</name>
    <name type="common">Orbweaver spider</name>
    <name type="synonym">Epeira ventricosa</name>
    <dbReference type="NCBI Taxonomy" id="182803"/>
    <lineage>
        <taxon>Eukaryota</taxon>
        <taxon>Metazoa</taxon>
        <taxon>Ecdysozoa</taxon>
        <taxon>Arthropoda</taxon>
        <taxon>Chelicerata</taxon>
        <taxon>Arachnida</taxon>
        <taxon>Araneae</taxon>
        <taxon>Araneomorphae</taxon>
        <taxon>Entelegynae</taxon>
        <taxon>Araneoidea</taxon>
        <taxon>Araneidae</taxon>
        <taxon>Araneus</taxon>
    </lineage>
</organism>
<feature type="compositionally biased region" description="Pro residues" evidence="1">
    <location>
        <begin position="872"/>
        <end position="884"/>
    </location>
</feature>
<protein>
    <submittedName>
        <fullName evidence="5">Uncharacterized protein</fullName>
    </submittedName>
</protein>
<dbReference type="SUPFAM" id="SSF57414">
    <property type="entry name" value="Hairpin loop containing domain-like"/>
    <property type="match status" value="10"/>
</dbReference>
<feature type="compositionally biased region" description="Low complexity" evidence="1">
    <location>
        <begin position="857"/>
        <end position="871"/>
    </location>
</feature>
<dbReference type="InterPro" id="IPR052774">
    <property type="entry name" value="Celegans_DevNeuronal_Protein"/>
</dbReference>
<dbReference type="Gene3D" id="3.30.420.10">
    <property type="entry name" value="Ribonuclease H-like superfamily/Ribonuclease H"/>
    <property type="match status" value="1"/>
</dbReference>
<dbReference type="GO" id="GO:0003676">
    <property type="term" value="F:nucleic acid binding"/>
    <property type="evidence" value="ECO:0007669"/>
    <property type="project" value="InterPro"/>
</dbReference>
<dbReference type="Proteomes" id="UP000499080">
    <property type="component" value="Unassembled WGS sequence"/>
</dbReference>
<dbReference type="SMART" id="SM00241">
    <property type="entry name" value="ZP"/>
    <property type="match status" value="1"/>
</dbReference>
<feature type="domain" description="Apple" evidence="3">
    <location>
        <begin position="981"/>
        <end position="1063"/>
    </location>
</feature>
<reference evidence="5 6" key="1">
    <citation type="journal article" date="2019" name="Sci. Rep.">
        <title>Orb-weaving spider Araneus ventricosus genome elucidates the spidroin gene catalogue.</title>
        <authorList>
            <person name="Kono N."/>
            <person name="Nakamura H."/>
            <person name="Ohtoshi R."/>
            <person name="Moran D.A.P."/>
            <person name="Shinohara A."/>
            <person name="Yoshida Y."/>
            <person name="Fujiwara M."/>
            <person name="Mori M."/>
            <person name="Tomita M."/>
            <person name="Arakawa K."/>
        </authorList>
    </citation>
    <scope>NUCLEOTIDE SEQUENCE [LARGE SCALE GENOMIC DNA]</scope>
</reference>
<evidence type="ECO:0000259" key="4">
    <source>
        <dbReference type="PROSITE" id="PS51034"/>
    </source>
</evidence>
<dbReference type="Pfam" id="PF00024">
    <property type="entry name" value="PAN_1"/>
    <property type="match status" value="9"/>
</dbReference>
<feature type="region of interest" description="Disordered" evidence="1">
    <location>
        <begin position="554"/>
        <end position="574"/>
    </location>
</feature>
<dbReference type="InterPro" id="IPR001507">
    <property type="entry name" value="ZP_dom"/>
</dbReference>
<feature type="region of interest" description="Disordered" evidence="1">
    <location>
        <begin position="1402"/>
        <end position="1457"/>
    </location>
</feature>
<feature type="region of interest" description="Disordered" evidence="1">
    <location>
        <begin position="1563"/>
        <end position="1665"/>
    </location>
</feature>
<feature type="domain" description="Apple" evidence="3">
    <location>
        <begin position="1070"/>
        <end position="1150"/>
    </location>
</feature>
<keyword evidence="2" id="KW-0812">Transmembrane</keyword>
<dbReference type="PANTHER" id="PTHR47327:SF1">
    <property type="entry name" value="RE15579P"/>
    <property type="match status" value="1"/>
</dbReference>
<feature type="region of interest" description="Disordered" evidence="1">
    <location>
        <begin position="845"/>
        <end position="886"/>
    </location>
</feature>
<sequence length="1937" mass="218522">MWNMRPMWPSAQNCFGGIESFEKTTGTAFGPSVGTSVLLQQQDQALTRDCINLCKQQSQCLAFSLDYAGFRCASYNVNSVGRRDALDVRLNNNYFEKSCFHGVQRSLFENLCGDRLWAFERVRDAFLNGYVEREVQNVQTKEECERLCLTEVNFICRSADYDEVMRVCRMSKEDRRSQPQAFREVVGSNRDYLENQCAASAPTSCRYDIRPGLSIISMDALQFASSSDDCQIQCDSEATFNCRAYTYTNNRCFLSGDDSVSLGPIVLPEKPGATYGEKKCVLEQCTGGAFTYEKMTGFVLRSAVQNSIMVSNPGSLGNTLECQEYCQRDGLDCPAFSVNYQNMRCDKLDRNSQGRTQDLIPRDGENYFEKICLRGPVATACKDKAWAFERVLGHELEAQLYDRTVPFVQSRRDCEELCLEERSFICRSALYNDDTTECKLSREDRRTLPSFYRRTNNMKVNYLENQCLPVLQSCPYEETTDSYPTYTDHIQMVGITSNEVCEQFCTQFHSFNCRSYAYYSSNGQCFLSGDDRASGGNGAVQGRPGLVYNERKCPAVTPPTESPTTPTTDVPPPTRQCSHGEIMMLEKTTGYQHLGSINVLYRGNPDIPGIINECRKMCELNYECRAFTLDYVKQECYSGSETSTTKPKELVPADNKAFFEGICLPFYLGCSKQWMFDRYVDKELRGVQPRDVIRLVSRTNCERRCLEEKRFVCRSANFYRYNQECRLFSEEQSFPHTQLTYAGGVDYLENQCNVGTSTCPYTIPERDMFMVYISKAIPAISSFELCRQLCMKEQDFNCRSYSYLEQGGINDLCLLSPENRQTGQSKAIRYRSRSLYEEVECRGQIPGTTLPTPPPGSTLTSPPVVSSHSPPTARPPPPPPPPPISNRCTFDQFTYEKVVNYNLRFGRKERLVTRNPIGVVTECQAHCQRLGERCKGFVIEYSKYQQFCFWLDAYSSAADNTISPAQDTGYFEKICLSGYTCGKLWSFERVPGHDFHDVPILEMPGVPRRTDCEDLCVRNVPPCKSATYDTFRRICRLYADDRRSKPSAFARDLPEMEYLENQCASEPATCEYRTIPDHFFPYIDRLSRAFSLADCQRQCDLEDKFVCRSLNFETVVRDCALSSDDMISMQHMSEGLIPRPNSIYSEKGSCEQVSVQCNQQDMLLTVNFGSPFHGRVYAKGNPTQCYMVGTGQTTLLFAISLGTRCGTLVEGSGRYANEVVIQQHPVIVTNSDKTIKVVCSFENLDRTVTLGALFPGASPGLDVTTRFQLPVTAIVTNTAPPPNLVMRVLDRTGRDAGVVGLGDELMLRIELREPASNLAIFARNLYARSKNGESLFLIDSTGCPTDPSIFPGLNLDARDRKSLFANFKAFRFPSTGLVNFEVQIRFCQDQCKPVRCSNNMESFGRKKRDIPDTTAHSPSSPPSINHHTSTTSTASTQRQAHSSSHESNIKLSPFTPHRFTPPLRNGTAWAANVSQVFGTFRVISSTESPVIKKGASDAIKVHDNWRNVHTDNYRHRALMNRSVTVNDSPINPSQRNLMDGMKMVHESANRWRYHTADGVEDEFSVLPSRERPSSRTKQQQSSRPPNPLRPSTFTPKIVNKNTRNYYSTPKHTSHFTNKPTDKNDTVQGRGYGYGHTGRDPEYRSSTQGRWSNRPVPNSSIPPRRPTPNRYYAYNTHVPSNGTGGYGDGKWSHSTVSPNDNVPPSSLTTPELVISTMVPVPDELPLSLAIMVGEDSGVDVSGWKSKMKQVNPLEPSADVESIGMVCTTVTTIAATTVTLSVAHVLGLIGAYCCYKWHRKSKRKKILQKSLKLPRPQPPAGPMRRPSGGRQEELFYAKPEVSFRNVPLAVATTILLQRFGWEIFEHPPYSPDLAPSDFHLFAHMKRWLGGQIFATDNELQTSVQNWLKTQAAAFYDEGIGKLVPRYDKCMNRNGDYVEK</sequence>
<name>A0A4Y2CCL8_ARAVE</name>
<dbReference type="EMBL" id="BGPR01000171">
    <property type="protein sequence ID" value="GBM01558.1"/>
    <property type="molecule type" value="Genomic_DNA"/>
</dbReference>
<feature type="domain" description="Apple" evidence="3">
    <location>
        <begin position="381"/>
        <end position="467"/>
    </location>
</feature>
<feature type="compositionally biased region" description="Polar residues" evidence="1">
    <location>
        <begin position="1575"/>
        <end position="1618"/>
    </location>
</feature>
<feature type="domain" description="Apple" evidence="3">
    <location>
        <begin position="670"/>
        <end position="752"/>
    </location>
</feature>
<dbReference type="OrthoDB" id="6416873at2759"/>
<feature type="domain" description="Apple" evidence="3">
    <location>
        <begin position="577"/>
        <end position="663"/>
    </location>
</feature>
<feature type="domain" description="Apple" evidence="3">
    <location>
        <begin position="205"/>
        <end position="280"/>
    </location>
</feature>
<gene>
    <name evidence="5" type="ORF">AVEN_59990_1</name>
</gene>
<evidence type="ECO:0000256" key="1">
    <source>
        <dbReference type="SAM" id="MobiDB-lite"/>
    </source>
</evidence>
<dbReference type="PANTHER" id="PTHR47327">
    <property type="entry name" value="FI18240P1-RELATED"/>
    <property type="match status" value="1"/>
</dbReference>
<feature type="compositionally biased region" description="Polar residues" evidence="1">
    <location>
        <begin position="1643"/>
        <end position="1660"/>
    </location>
</feature>
<evidence type="ECO:0000259" key="3">
    <source>
        <dbReference type="PROSITE" id="PS50948"/>
    </source>
</evidence>
<feature type="domain" description="ZP" evidence="4">
    <location>
        <begin position="1156"/>
        <end position="1403"/>
    </location>
</feature>
<comment type="caution">
    <text evidence="5">The sequence shown here is derived from an EMBL/GenBank/DDBJ whole genome shotgun (WGS) entry which is preliminary data.</text>
</comment>
<keyword evidence="2" id="KW-0472">Membrane</keyword>
<dbReference type="InterPro" id="IPR003609">
    <property type="entry name" value="Pan_app"/>
</dbReference>
<dbReference type="GO" id="GO:0009653">
    <property type="term" value="P:anatomical structure morphogenesis"/>
    <property type="evidence" value="ECO:0007669"/>
    <property type="project" value="TreeGrafter"/>
</dbReference>
<feature type="compositionally biased region" description="Low complexity" evidence="1">
    <location>
        <begin position="1415"/>
        <end position="1442"/>
    </location>
</feature>
<dbReference type="InterPro" id="IPR036397">
    <property type="entry name" value="RNaseH_sf"/>
</dbReference>
<dbReference type="CDD" id="cd01099">
    <property type="entry name" value="PAN_AP_HGF"/>
    <property type="match status" value="4"/>
</dbReference>
<feature type="domain" description="Apple" evidence="3">
    <location>
        <begin position="112"/>
        <end position="197"/>
    </location>
</feature>
<dbReference type="Gene3D" id="3.50.4.10">
    <property type="entry name" value="Hepatocyte Growth Factor"/>
    <property type="match status" value="8"/>
</dbReference>
<dbReference type="PROSITE" id="PS51034">
    <property type="entry name" value="ZP_2"/>
    <property type="match status" value="1"/>
</dbReference>
<feature type="transmembrane region" description="Helical" evidence="2">
    <location>
        <begin position="1771"/>
        <end position="1793"/>
    </location>
</feature>